<feature type="compositionally biased region" description="Polar residues" evidence="1">
    <location>
        <begin position="68"/>
        <end position="82"/>
    </location>
</feature>
<keyword evidence="2" id="KW-0472">Membrane</keyword>
<dbReference type="GeneID" id="96299273"/>
<evidence type="ECO:0000313" key="4">
    <source>
        <dbReference type="Proteomes" id="UP000199111"/>
    </source>
</evidence>
<gene>
    <name evidence="3" type="ORF">SAMN05216275_110218</name>
</gene>
<dbReference type="EMBL" id="FOQY01000010">
    <property type="protein sequence ID" value="SFJ63089.1"/>
    <property type="molecule type" value="Genomic_DNA"/>
</dbReference>
<keyword evidence="2" id="KW-1133">Transmembrane helix</keyword>
<reference evidence="4" key="1">
    <citation type="submission" date="2016-10" db="EMBL/GenBank/DDBJ databases">
        <authorList>
            <person name="Varghese N."/>
            <person name="Submissions S."/>
        </authorList>
    </citation>
    <scope>NUCLEOTIDE SEQUENCE [LARGE SCALE GENOMIC DNA]</scope>
    <source>
        <strain evidence="4">CGMCC 4.2126</strain>
    </source>
</reference>
<feature type="compositionally biased region" description="Basic and acidic residues" evidence="1">
    <location>
        <begin position="155"/>
        <end position="165"/>
    </location>
</feature>
<feature type="compositionally biased region" description="Basic and acidic residues" evidence="1">
    <location>
        <begin position="89"/>
        <end position="98"/>
    </location>
</feature>
<feature type="transmembrane region" description="Helical" evidence="2">
    <location>
        <begin position="35"/>
        <end position="55"/>
    </location>
</feature>
<sequence length="179" mass="17698">MHVPQSPAGREEPEILAGPADGPNPRRKSRRNGPAIAAFSVLAAALLGGGALLAVTNGGADGPGAAQVPQSSQDAENASQDPGSGESVKQGDKQESGQKPDVASGQQDTSGGDPGTGTRADSGAGKAAERDAGGSGTDEPTADKPAREQQSSPRQPDEGQIDPRSDGATGYVAPRGPGK</sequence>
<evidence type="ECO:0000256" key="2">
    <source>
        <dbReference type="SAM" id="Phobius"/>
    </source>
</evidence>
<feature type="region of interest" description="Disordered" evidence="1">
    <location>
        <begin position="53"/>
        <end position="179"/>
    </location>
</feature>
<organism evidence="3 4">
    <name type="scientific">Streptosporangium canum</name>
    <dbReference type="NCBI Taxonomy" id="324952"/>
    <lineage>
        <taxon>Bacteria</taxon>
        <taxon>Bacillati</taxon>
        <taxon>Actinomycetota</taxon>
        <taxon>Actinomycetes</taxon>
        <taxon>Streptosporangiales</taxon>
        <taxon>Streptosporangiaceae</taxon>
        <taxon>Streptosporangium</taxon>
    </lineage>
</organism>
<keyword evidence="2" id="KW-0812">Transmembrane</keyword>
<accession>A0A1I3SZ14</accession>
<dbReference type="AlphaFoldDB" id="A0A1I3SZ14"/>
<keyword evidence="4" id="KW-1185">Reference proteome</keyword>
<name>A0A1I3SZ14_9ACTN</name>
<dbReference type="RefSeq" id="WP_093888053.1">
    <property type="nucleotide sequence ID" value="NZ_FOQY01000010.1"/>
</dbReference>
<feature type="region of interest" description="Disordered" evidence="1">
    <location>
        <begin position="1"/>
        <end position="32"/>
    </location>
</feature>
<dbReference type="Proteomes" id="UP000199111">
    <property type="component" value="Unassembled WGS sequence"/>
</dbReference>
<evidence type="ECO:0000313" key="3">
    <source>
        <dbReference type="EMBL" id="SFJ63089.1"/>
    </source>
</evidence>
<evidence type="ECO:0000256" key="1">
    <source>
        <dbReference type="SAM" id="MobiDB-lite"/>
    </source>
</evidence>
<protein>
    <submittedName>
        <fullName evidence="3">Uncharacterized protein</fullName>
    </submittedName>
</protein>
<proteinExistence type="predicted"/>